<comment type="caution">
    <text evidence="2">The sequence shown here is derived from an EMBL/GenBank/DDBJ whole genome shotgun (WGS) entry which is preliminary data.</text>
</comment>
<dbReference type="GeneID" id="89927249"/>
<name>A0AAV9P747_9PEZI</name>
<sequence length="548" mass="58802">MITVTGDYGCVCAPSSIAGLFTDLGLSGTGYVYCATGSPYLTEDAVSTITAENAALCTQSKNQNFWNSYSMSDFIVSQATEMAPYQTGFSDTVEEKLPNLSSEDYQCSWSYGGTHCDAGPVIDSCPQNPQFAYIEIATINLVNYLDDIFQAFQTVITTVTPAFAGFPGTFNPNNITTLPGDDPAGLAGAASYFVGSLAALVPGFGLFAEGSTAAARFGQLGAAAYAAGSVAGISEFSDESGNIETQFSDFAAISKMLSRLSDALASTFSTFVTSRMNEAPPEGFETDPTHLPMLLADGTFAEPHPPFSLSQAENLTAAIAGPGINLLWQYGSTVIAKVNRNNLAVDPCEGDNLFPADVKYCDPEGNMFVLQTKPVDGNEWGGRMDEVGLDDPTKWAVPGFDTIGDWFLTVVPSRARTSHAEEVQDITQSSWSNQQEFGPASTGPEPEDFLNDLILRAPTTLPRQDYIFFNLWVCDFDQNDLTGAAGTRLQDECGDATEENAQCYFYFQLIAVCPLQFPDGTGPSKWPWGYVWLLGGEGDGFTTPPDEE</sequence>
<reference evidence="2 3" key="1">
    <citation type="submission" date="2023-08" db="EMBL/GenBank/DDBJ databases">
        <title>Black Yeasts Isolated from many extreme environments.</title>
        <authorList>
            <person name="Coleine C."/>
            <person name="Stajich J.E."/>
            <person name="Selbmann L."/>
        </authorList>
    </citation>
    <scope>NUCLEOTIDE SEQUENCE [LARGE SCALE GENOMIC DNA]</scope>
    <source>
        <strain evidence="2 3">CCFEE 5935</strain>
    </source>
</reference>
<gene>
    <name evidence="2" type="ORF">LTR77_005909</name>
</gene>
<dbReference type="Proteomes" id="UP001337655">
    <property type="component" value="Unassembled WGS sequence"/>
</dbReference>
<organism evidence="2 3">
    <name type="scientific">Saxophila tyrrhenica</name>
    <dbReference type="NCBI Taxonomy" id="1690608"/>
    <lineage>
        <taxon>Eukaryota</taxon>
        <taxon>Fungi</taxon>
        <taxon>Dikarya</taxon>
        <taxon>Ascomycota</taxon>
        <taxon>Pezizomycotina</taxon>
        <taxon>Dothideomycetes</taxon>
        <taxon>Dothideomycetidae</taxon>
        <taxon>Mycosphaerellales</taxon>
        <taxon>Extremaceae</taxon>
        <taxon>Saxophila</taxon>
    </lineage>
</organism>
<accession>A0AAV9P747</accession>
<evidence type="ECO:0000256" key="1">
    <source>
        <dbReference type="SAM" id="MobiDB-lite"/>
    </source>
</evidence>
<dbReference type="EMBL" id="JAVRRT010000009">
    <property type="protein sequence ID" value="KAK5168600.1"/>
    <property type="molecule type" value="Genomic_DNA"/>
</dbReference>
<evidence type="ECO:0000313" key="3">
    <source>
        <dbReference type="Proteomes" id="UP001337655"/>
    </source>
</evidence>
<feature type="region of interest" description="Disordered" evidence="1">
    <location>
        <begin position="419"/>
        <end position="444"/>
    </location>
</feature>
<evidence type="ECO:0000313" key="2">
    <source>
        <dbReference type="EMBL" id="KAK5168600.1"/>
    </source>
</evidence>
<dbReference type="AlphaFoldDB" id="A0AAV9P747"/>
<feature type="compositionally biased region" description="Polar residues" evidence="1">
    <location>
        <begin position="425"/>
        <end position="436"/>
    </location>
</feature>
<protein>
    <submittedName>
        <fullName evidence="2">Uncharacterized protein</fullName>
    </submittedName>
</protein>
<dbReference type="RefSeq" id="XP_064658066.1">
    <property type="nucleotide sequence ID" value="XM_064803151.1"/>
</dbReference>
<keyword evidence="3" id="KW-1185">Reference proteome</keyword>
<proteinExistence type="predicted"/>